<dbReference type="Pfam" id="PF00126">
    <property type="entry name" value="HTH_1"/>
    <property type="match status" value="1"/>
</dbReference>
<dbReference type="GO" id="GO:0003677">
    <property type="term" value="F:DNA binding"/>
    <property type="evidence" value="ECO:0007669"/>
    <property type="project" value="UniProtKB-KW"/>
</dbReference>
<dbReference type="InterPro" id="IPR050950">
    <property type="entry name" value="HTH-type_LysR_regulators"/>
</dbReference>
<dbReference type="PRINTS" id="PR00039">
    <property type="entry name" value="HTHLYSR"/>
</dbReference>
<protein>
    <submittedName>
        <fullName evidence="6">HTH-type transcriptional regulator gltC</fullName>
    </submittedName>
</protein>
<dbReference type="Proteomes" id="UP000255129">
    <property type="component" value="Unassembled WGS sequence"/>
</dbReference>
<dbReference type="EMBL" id="UGUA01000002">
    <property type="protein sequence ID" value="SUC35563.1"/>
    <property type="molecule type" value="Genomic_DNA"/>
</dbReference>
<reference evidence="6 7" key="1">
    <citation type="submission" date="2018-06" db="EMBL/GenBank/DDBJ databases">
        <authorList>
            <consortium name="Pathogen Informatics"/>
            <person name="Doyle S."/>
        </authorList>
    </citation>
    <scope>NUCLEOTIDE SEQUENCE [LARGE SCALE GENOMIC DNA]</scope>
    <source>
        <strain evidence="6 7">NCTC12026</strain>
    </source>
</reference>
<dbReference type="InterPro" id="IPR036390">
    <property type="entry name" value="WH_DNA-bd_sf"/>
</dbReference>
<dbReference type="InterPro" id="IPR036388">
    <property type="entry name" value="WH-like_DNA-bd_sf"/>
</dbReference>
<evidence type="ECO:0000256" key="3">
    <source>
        <dbReference type="ARBA" id="ARBA00023125"/>
    </source>
</evidence>
<dbReference type="Pfam" id="PF03466">
    <property type="entry name" value="LysR_substrate"/>
    <property type="match status" value="1"/>
</dbReference>
<proteinExistence type="inferred from homology"/>
<dbReference type="RefSeq" id="WP_115164310.1">
    <property type="nucleotide sequence ID" value="NZ_UGUA01000002.1"/>
</dbReference>
<evidence type="ECO:0000313" key="7">
    <source>
        <dbReference type="Proteomes" id="UP000255129"/>
    </source>
</evidence>
<evidence type="ECO:0000259" key="5">
    <source>
        <dbReference type="PROSITE" id="PS50931"/>
    </source>
</evidence>
<keyword evidence="3" id="KW-0238">DNA-binding</keyword>
<organism evidence="6 7">
    <name type="scientific">Providencia rustigianii</name>
    <dbReference type="NCBI Taxonomy" id="158850"/>
    <lineage>
        <taxon>Bacteria</taxon>
        <taxon>Pseudomonadati</taxon>
        <taxon>Pseudomonadota</taxon>
        <taxon>Gammaproteobacteria</taxon>
        <taxon>Enterobacterales</taxon>
        <taxon>Morganellaceae</taxon>
        <taxon>Providencia</taxon>
    </lineage>
</organism>
<evidence type="ECO:0000313" key="6">
    <source>
        <dbReference type="EMBL" id="SUC35563.1"/>
    </source>
</evidence>
<gene>
    <name evidence="6" type="primary">gltC_1</name>
    <name evidence="6" type="ORF">NCTC12026_01960</name>
</gene>
<name>A0A379G4M4_9GAMM</name>
<dbReference type="InterPro" id="IPR005119">
    <property type="entry name" value="LysR_subst-bd"/>
</dbReference>
<evidence type="ECO:0000256" key="4">
    <source>
        <dbReference type="ARBA" id="ARBA00023163"/>
    </source>
</evidence>
<accession>A0A379G4M4</accession>
<dbReference type="Gene3D" id="1.10.10.10">
    <property type="entry name" value="Winged helix-like DNA-binding domain superfamily/Winged helix DNA-binding domain"/>
    <property type="match status" value="1"/>
</dbReference>
<keyword evidence="4" id="KW-0804">Transcription</keyword>
<dbReference type="InterPro" id="IPR000847">
    <property type="entry name" value="LysR_HTH_N"/>
</dbReference>
<keyword evidence="2" id="KW-0805">Transcription regulation</keyword>
<dbReference type="AlphaFoldDB" id="A0A379G4M4"/>
<dbReference type="PANTHER" id="PTHR30419:SF24">
    <property type="entry name" value="HTH-TYPE TRANSCRIPTIONAL REGULATOR CZCR"/>
    <property type="match status" value="1"/>
</dbReference>
<evidence type="ECO:0000256" key="1">
    <source>
        <dbReference type="ARBA" id="ARBA00009437"/>
    </source>
</evidence>
<comment type="similarity">
    <text evidence="1">Belongs to the LysR transcriptional regulatory family.</text>
</comment>
<feature type="domain" description="HTH lysR-type" evidence="5">
    <location>
        <begin position="1"/>
        <end position="58"/>
    </location>
</feature>
<dbReference type="GO" id="GO:0005829">
    <property type="term" value="C:cytosol"/>
    <property type="evidence" value="ECO:0007669"/>
    <property type="project" value="TreeGrafter"/>
</dbReference>
<sequence>MTLGQLEIFTIVAELKSFTLAAMRLNISQSAVSHAIKSLEKDLNISLFTREQNQISLTEIGHSLLIRAHHMLSIQEAMKQESLAANGLKKGILRIGSFGPGSSMTILPPLLNAFRQQYPFINIIVDEGDDESVARWLQEKLVDIGFVVLPDERFETFKIRQDQFVAILPLGHPLAEYDSVTLKQLCDYPFNLTQAGSGKTVMDLFSAQKLTPQIHFRTRQLLSTFALVARGEAVSIVAQLAIPEETTNLVIKPLFPKVERNVALAMNNQNEASPAAKAFIKLVEKISVRLPD</sequence>
<dbReference type="SUPFAM" id="SSF46785">
    <property type="entry name" value="Winged helix' DNA-binding domain"/>
    <property type="match status" value="1"/>
</dbReference>
<evidence type="ECO:0000256" key="2">
    <source>
        <dbReference type="ARBA" id="ARBA00023015"/>
    </source>
</evidence>
<dbReference type="OrthoDB" id="9785745at2"/>
<dbReference type="PANTHER" id="PTHR30419">
    <property type="entry name" value="HTH-TYPE TRANSCRIPTIONAL REGULATOR YBHD"/>
    <property type="match status" value="1"/>
</dbReference>
<dbReference type="FunFam" id="1.10.10.10:FF:000001">
    <property type="entry name" value="LysR family transcriptional regulator"/>
    <property type="match status" value="1"/>
</dbReference>
<dbReference type="CDD" id="cd05466">
    <property type="entry name" value="PBP2_LTTR_substrate"/>
    <property type="match status" value="1"/>
</dbReference>
<dbReference type="PROSITE" id="PS50931">
    <property type="entry name" value="HTH_LYSR"/>
    <property type="match status" value="1"/>
</dbReference>
<dbReference type="GO" id="GO:0003700">
    <property type="term" value="F:DNA-binding transcription factor activity"/>
    <property type="evidence" value="ECO:0007669"/>
    <property type="project" value="InterPro"/>
</dbReference>
<dbReference type="SUPFAM" id="SSF53850">
    <property type="entry name" value="Periplasmic binding protein-like II"/>
    <property type="match status" value="1"/>
</dbReference>
<dbReference type="Gene3D" id="3.40.190.290">
    <property type="match status" value="1"/>
</dbReference>